<sequence length="43" mass="4916">MWDYGKVGLLKLAPLYTFNHMTRAFFDGVAGEVEVSMMTLFLD</sequence>
<comment type="caution">
    <text evidence="1">The sequence shown here is derived from an EMBL/GenBank/DDBJ whole genome shotgun (WGS) entry which is preliminary data.</text>
</comment>
<organism evidence="1 2">
    <name type="scientific">Funneliformis geosporum</name>
    <dbReference type="NCBI Taxonomy" id="1117311"/>
    <lineage>
        <taxon>Eukaryota</taxon>
        <taxon>Fungi</taxon>
        <taxon>Fungi incertae sedis</taxon>
        <taxon>Mucoromycota</taxon>
        <taxon>Glomeromycotina</taxon>
        <taxon>Glomeromycetes</taxon>
        <taxon>Glomerales</taxon>
        <taxon>Glomeraceae</taxon>
        <taxon>Funneliformis</taxon>
    </lineage>
</organism>
<evidence type="ECO:0000313" key="1">
    <source>
        <dbReference type="EMBL" id="CAI2196972.1"/>
    </source>
</evidence>
<gene>
    <name evidence="1" type="ORF">FWILDA_LOCUS17844</name>
</gene>
<feature type="non-terminal residue" evidence="1">
    <location>
        <position position="43"/>
    </location>
</feature>
<protein>
    <submittedName>
        <fullName evidence="1">17582_t:CDS:1</fullName>
    </submittedName>
</protein>
<dbReference type="EMBL" id="CAMKVN010015358">
    <property type="protein sequence ID" value="CAI2196972.1"/>
    <property type="molecule type" value="Genomic_DNA"/>
</dbReference>
<proteinExistence type="predicted"/>
<name>A0A9W4T8V9_9GLOM</name>
<keyword evidence="2" id="KW-1185">Reference proteome</keyword>
<reference evidence="1" key="1">
    <citation type="submission" date="2022-08" db="EMBL/GenBank/DDBJ databases">
        <authorList>
            <person name="Kallberg Y."/>
            <person name="Tangrot J."/>
            <person name="Rosling A."/>
        </authorList>
    </citation>
    <scope>NUCLEOTIDE SEQUENCE</scope>
    <source>
        <strain evidence="1">Wild A</strain>
    </source>
</reference>
<dbReference type="Proteomes" id="UP001153678">
    <property type="component" value="Unassembled WGS sequence"/>
</dbReference>
<evidence type="ECO:0000313" key="2">
    <source>
        <dbReference type="Proteomes" id="UP001153678"/>
    </source>
</evidence>
<dbReference type="AlphaFoldDB" id="A0A9W4T8V9"/>
<accession>A0A9W4T8V9</accession>